<comment type="caution">
    <text evidence="3">The sequence shown here is derived from an EMBL/GenBank/DDBJ whole genome shotgun (WGS) entry which is preliminary data.</text>
</comment>
<dbReference type="InterPro" id="IPR057678">
    <property type="entry name" value="DUF7918"/>
</dbReference>
<dbReference type="Proteomes" id="UP000474640">
    <property type="component" value="Unassembled WGS sequence"/>
</dbReference>
<name>A0A7C8RF25_ORBOL</name>
<proteinExistence type="predicted"/>
<accession>A0A7C8RF25</accession>
<feature type="region of interest" description="Disordered" evidence="1">
    <location>
        <begin position="266"/>
        <end position="289"/>
    </location>
</feature>
<feature type="domain" description="DUF7918" evidence="2">
    <location>
        <begin position="7"/>
        <end position="221"/>
    </location>
</feature>
<dbReference type="EMBL" id="JAABOJ010000009">
    <property type="protein sequence ID" value="KAF3284264.1"/>
    <property type="molecule type" value="Genomic_DNA"/>
</dbReference>
<dbReference type="AlphaFoldDB" id="A0A7C8RF25"/>
<organism evidence="3 4">
    <name type="scientific">Orbilia oligospora</name>
    <name type="common">Nematode-trapping fungus</name>
    <name type="synonym">Arthrobotrys oligospora</name>
    <dbReference type="NCBI Taxonomy" id="2813651"/>
    <lineage>
        <taxon>Eukaryota</taxon>
        <taxon>Fungi</taxon>
        <taxon>Dikarya</taxon>
        <taxon>Ascomycota</taxon>
        <taxon>Pezizomycotina</taxon>
        <taxon>Orbiliomycetes</taxon>
        <taxon>Orbiliales</taxon>
        <taxon>Orbiliaceae</taxon>
        <taxon>Orbilia</taxon>
    </lineage>
</organism>
<sequence>MPTLKNVTCNIHIDGKRAENFSPFVEGHIYRSFIVAEDRKPYTFHIQFGNTGGLSHCIWIKVDGQIINGLTCGDDEVELAGSKYGLTLSYGKKMWEYRHLEFRDLDEIGDPNDPEDRPHRLKNVGRICIIIRRQHGHLKVINADPEGSPENFDMFVPLKSIPESERKKRNITHGTEVSQEVADFYDATRICVPNQLEEHNYVIFVFEYASRAMLRKMGVLPPDQMCIDDDLVGMTMDNLQQEVMSLRNKNNCDQQKKSKFRWRWPWKKAKQPKASEAPASEKTKWDSLDQKSSFTTEKLVELPEGKKPSKIRKAFCF</sequence>
<evidence type="ECO:0000313" key="4">
    <source>
        <dbReference type="Proteomes" id="UP000474640"/>
    </source>
</evidence>
<gene>
    <name evidence="3" type="ORF">TWF970_011484</name>
</gene>
<dbReference type="Pfam" id="PF25534">
    <property type="entry name" value="DUF7918"/>
    <property type="match status" value="1"/>
</dbReference>
<feature type="compositionally biased region" description="Basic and acidic residues" evidence="1">
    <location>
        <begin position="279"/>
        <end position="289"/>
    </location>
</feature>
<reference evidence="3 4" key="1">
    <citation type="submission" date="2020-01" db="EMBL/GenBank/DDBJ databases">
        <authorList>
            <person name="Palmer J.M."/>
        </authorList>
    </citation>
    <scope>NUCLEOTIDE SEQUENCE [LARGE SCALE GENOMIC DNA]</scope>
    <source>
        <strain evidence="3 4">TWF970</strain>
    </source>
</reference>
<evidence type="ECO:0000256" key="1">
    <source>
        <dbReference type="SAM" id="MobiDB-lite"/>
    </source>
</evidence>
<evidence type="ECO:0000259" key="2">
    <source>
        <dbReference type="Pfam" id="PF25534"/>
    </source>
</evidence>
<evidence type="ECO:0000313" key="3">
    <source>
        <dbReference type="EMBL" id="KAF3284264.1"/>
    </source>
</evidence>
<protein>
    <recommendedName>
        <fullName evidence="2">DUF7918 domain-containing protein</fullName>
    </recommendedName>
</protein>
<dbReference type="OrthoDB" id="5278512at2759"/>